<gene>
    <name evidence="1" type="ORF">PDTA9734_09350</name>
</gene>
<dbReference type="RefSeq" id="WP_071193769.1">
    <property type="nucleotide sequence ID" value="NZ_AP025334.1"/>
</dbReference>
<evidence type="ECO:0000313" key="1">
    <source>
        <dbReference type="EMBL" id="BDD49448.1"/>
    </source>
</evidence>
<dbReference type="Proteomes" id="UP001320460">
    <property type="component" value="Chromosome"/>
</dbReference>
<evidence type="ECO:0000313" key="2">
    <source>
        <dbReference type="Proteomes" id="UP001320460"/>
    </source>
</evidence>
<sequence>MPQLENFTVAKPKRIKEGEEPYVHHVIISRTKRYDAMIAYGGHGGAEMLKAAEFKRKRLLEKDPESVIPAPKIFRSQQEFKDIWTSIFNDLQLRNKSGMYTYELYEIHIFAHSNSDFIIIKEGEHITEEVVKTLEKLRWHPQNGYLVLHSCRSGRFEDDDIIERNSKECIARSFSKFHETNVIGQMVFASYNSIIHSSEIRYREMANDYVEVDILGSKNLVLWGYKSGNKIKKHYSKQEEFSALNDGQIWPCRKFRNGEEYNRHVAPEKFNFDDLTFI</sequence>
<protein>
    <submittedName>
        <fullName evidence="1">Uncharacterized protein</fullName>
    </submittedName>
</protein>
<keyword evidence="2" id="KW-1185">Reference proteome</keyword>
<dbReference type="EMBL" id="AP025334">
    <property type="protein sequence ID" value="BDD49448.1"/>
    <property type="molecule type" value="Genomic_DNA"/>
</dbReference>
<organism evidence="1 2">
    <name type="scientific">Phytobacter diazotrophicus</name>
    <dbReference type="NCBI Taxonomy" id="395631"/>
    <lineage>
        <taxon>Bacteria</taxon>
        <taxon>Pseudomonadati</taxon>
        <taxon>Pseudomonadota</taxon>
        <taxon>Gammaproteobacteria</taxon>
        <taxon>Enterobacterales</taxon>
        <taxon>Enterobacteriaceae</taxon>
        <taxon>Phytobacter</taxon>
    </lineage>
</organism>
<reference evidence="1 2" key="1">
    <citation type="submission" date="2021-12" db="EMBL/GenBank/DDBJ databases">
        <title>Complete genome sequence of Phytobacter diazotrophicus TA9734.</title>
        <authorList>
            <person name="Kubota H."/>
            <person name="Nakayama Y."/>
            <person name="Ariyoshi T."/>
        </authorList>
    </citation>
    <scope>NUCLEOTIDE SEQUENCE [LARGE SCALE GENOMIC DNA]</scope>
    <source>
        <strain evidence="1 2">TA9734</strain>
    </source>
</reference>
<proteinExistence type="predicted"/>
<accession>A0ABM7VQZ4</accession>
<name>A0ABM7VQZ4_9ENTR</name>